<proteinExistence type="predicted"/>
<sequence length="308" mass="35645">MGVILLCPGYKHRVGQRRLYVQIARRLRDAGFYVLRYDFHGLGESDGEIRRCLFGDFWDFVQTGGFVSDTRSAVDFFRDVAKMEKLILMGLCGGAITGIIEAAKDSRVDGLVLLNVPVMAQHATRDWFIDRMPPGLADSLFSAYVKRLLSVQSWLRFLTFKTEYRVLWKSITSKFSRRYVRSSRSGPENEECDDAVNPHFVRSFRSYCSSKRPLLFIFSGNDKQKWAFEAEFQQRYLHPGNPYEDFYSIFVIDRANHSFTLQEWRDALLEKTVTWLQDHLNGGTGTEHGQTEASRNGEMQDEEKIVTR</sequence>
<dbReference type="AlphaFoldDB" id="A0A0S7WI15"/>
<dbReference type="Pfam" id="PF12146">
    <property type="entry name" value="Hydrolase_4"/>
    <property type="match status" value="1"/>
</dbReference>
<gene>
    <name evidence="3" type="ORF">AMJ40_04750</name>
</gene>
<feature type="domain" description="Serine aminopeptidase S33" evidence="2">
    <location>
        <begin position="2"/>
        <end position="123"/>
    </location>
</feature>
<comment type="caution">
    <text evidence="3">The sequence shown here is derived from an EMBL/GenBank/DDBJ whole genome shotgun (WGS) entry which is preliminary data.</text>
</comment>
<feature type="region of interest" description="Disordered" evidence="1">
    <location>
        <begin position="280"/>
        <end position="308"/>
    </location>
</feature>
<dbReference type="EMBL" id="LIZT01000043">
    <property type="protein sequence ID" value="KPJ49771.1"/>
    <property type="molecule type" value="Genomic_DNA"/>
</dbReference>
<reference evidence="3 4" key="1">
    <citation type="journal article" date="2015" name="Microbiome">
        <title>Genomic resolution of linkages in carbon, nitrogen, and sulfur cycling among widespread estuary sediment bacteria.</title>
        <authorList>
            <person name="Baker B.J."/>
            <person name="Lazar C.S."/>
            <person name="Teske A.P."/>
            <person name="Dick G.J."/>
        </authorList>
    </citation>
    <scope>NUCLEOTIDE SEQUENCE [LARGE SCALE GENOMIC DNA]</scope>
    <source>
        <strain evidence="3">DG_26</strain>
    </source>
</reference>
<dbReference type="InterPro" id="IPR022742">
    <property type="entry name" value="Hydrolase_4"/>
</dbReference>
<evidence type="ECO:0000259" key="2">
    <source>
        <dbReference type="Pfam" id="PF12146"/>
    </source>
</evidence>
<organism evidence="3 4">
    <name type="scientific">candidate division TA06 bacterium DG_26</name>
    <dbReference type="NCBI Taxonomy" id="1703771"/>
    <lineage>
        <taxon>Bacteria</taxon>
        <taxon>Bacteria division TA06</taxon>
    </lineage>
</organism>
<evidence type="ECO:0000256" key="1">
    <source>
        <dbReference type="SAM" id="MobiDB-lite"/>
    </source>
</evidence>
<name>A0A0S7WI15_UNCT6</name>
<dbReference type="InterPro" id="IPR029058">
    <property type="entry name" value="AB_hydrolase_fold"/>
</dbReference>
<protein>
    <recommendedName>
        <fullName evidence="2">Serine aminopeptidase S33 domain-containing protein</fullName>
    </recommendedName>
</protein>
<accession>A0A0S7WI15</accession>
<dbReference type="Proteomes" id="UP000051124">
    <property type="component" value="Unassembled WGS sequence"/>
</dbReference>
<dbReference type="SUPFAM" id="SSF53474">
    <property type="entry name" value="alpha/beta-Hydrolases"/>
    <property type="match status" value="1"/>
</dbReference>
<evidence type="ECO:0000313" key="3">
    <source>
        <dbReference type="EMBL" id="KPJ49771.1"/>
    </source>
</evidence>
<dbReference type="Gene3D" id="3.40.50.1820">
    <property type="entry name" value="alpha/beta hydrolase"/>
    <property type="match status" value="1"/>
</dbReference>
<evidence type="ECO:0000313" key="4">
    <source>
        <dbReference type="Proteomes" id="UP000051124"/>
    </source>
</evidence>